<evidence type="ECO:0000256" key="1">
    <source>
        <dbReference type="ARBA" id="ARBA00004418"/>
    </source>
</evidence>
<dbReference type="InterPro" id="IPR006059">
    <property type="entry name" value="SBP"/>
</dbReference>
<dbReference type="RefSeq" id="WP_275821056.1">
    <property type="nucleotide sequence ID" value="NZ_JARHUD010000003.1"/>
</dbReference>
<evidence type="ECO:0000256" key="3">
    <source>
        <dbReference type="ARBA" id="ARBA00011557"/>
    </source>
</evidence>
<evidence type="ECO:0000313" key="10">
    <source>
        <dbReference type="Proteomes" id="UP001215503"/>
    </source>
</evidence>
<keyword evidence="5" id="KW-0813">Transport</keyword>
<protein>
    <recommendedName>
        <fullName evidence="4">sn-glycerol-3-phosphate-binding periplasmic protein UgpB</fullName>
    </recommendedName>
</protein>
<keyword evidence="6 8" id="KW-0732">Signal</keyword>
<dbReference type="SUPFAM" id="SSF53850">
    <property type="entry name" value="Periplasmic binding protein-like II"/>
    <property type="match status" value="1"/>
</dbReference>
<reference evidence="9 10" key="1">
    <citation type="submission" date="2023-03" db="EMBL/GenBank/DDBJ databases">
        <title>Fodinicurvata sp. CAU 1616 isolated from sea sendiment.</title>
        <authorList>
            <person name="Kim W."/>
        </authorList>
    </citation>
    <scope>NUCLEOTIDE SEQUENCE [LARGE SCALE GENOMIC DNA]</scope>
    <source>
        <strain evidence="9 10">CAU 1616</strain>
    </source>
</reference>
<proteinExistence type="inferred from homology"/>
<feature type="signal peptide" evidence="8">
    <location>
        <begin position="1"/>
        <end position="25"/>
    </location>
</feature>
<keyword evidence="10" id="KW-1185">Reference proteome</keyword>
<dbReference type="PANTHER" id="PTHR43649:SF31">
    <property type="entry name" value="SN-GLYCEROL-3-PHOSPHATE-BINDING PERIPLASMIC PROTEIN UGPB"/>
    <property type="match status" value="1"/>
</dbReference>
<comment type="function">
    <text evidence="7">Part of the ABC transporter complex UgpBAEC involved in sn-glycerol-3-phosphate (G3P) import. Binds G3P.</text>
</comment>
<evidence type="ECO:0000256" key="8">
    <source>
        <dbReference type="SAM" id="SignalP"/>
    </source>
</evidence>
<dbReference type="EMBL" id="JARHUD010000003">
    <property type="protein sequence ID" value="MDF2095535.1"/>
    <property type="molecule type" value="Genomic_DNA"/>
</dbReference>
<gene>
    <name evidence="9" type="primary">ugpB</name>
    <name evidence="9" type="ORF">P2G67_06060</name>
</gene>
<evidence type="ECO:0000256" key="7">
    <source>
        <dbReference type="ARBA" id="ARBA00034473"/>
    </source>
</evidence>
<evidence type="ECO:0000256" key="2">
    <source>
        <dbReference type="ARBA" id="ARBA00008520"/>
    </source>
</evidence>
<feature type="chain" id="PRO_5047491774" description="sn-glycerol-3-phosphate-binding periplasmic protein UgpB" evidence="8">
    <location>
        <begin position="26"/>
        <end position="440"/>
    </location>
</feature>
<dbReference type="Proteomes" id="UP001215503">
    <property type="component" value="Unassembled WGS sequence"/>
</dbReference>
<comment type="subcellular location">
    <subcellularLocation>
        <location evidence="1">Periplasm</location>
    </subcellularLocation>
</comment>
<evidence type="ECO:0000256" key="4">
    <source>
        <dbReference type="ARBA" id="ARBA00017470"/>
    </source>
</evidence>
<evidence type="ECO:0000256" key="6">
    <source>
        <dbReference type="ARBA" id="ARBA00022729"/>
    </source>
</evidence>
<sequence length="440" mass="48481">MTFKSKTLAGAAVVALLGMTQAAQAQVEVNWWHAMGGELGDRVNEIAEGFNASQDDYQVNAVYRGNYTETMTAAIAAFRAREQPHIVQVFEVGTASMMAAEGAIYPVYQLMEEHGVDWDPSVYLAAVAGYYADPNGNMLSMPFNSSTPVLYYNKDAFEAAGLDPEQAPETWDDLVAASEAMIEAGATECGFTTGWQSWVQIENFSALHNVPLSTHANGFESLETEFQFNSDLHKRHIGNMEAWQEDRIFEYGGRRSDSRPKFLSGECGVYMDSSGSYAAVSAGADFEFGVGMLPYYDDVEGAPQNSIIGGATLWVLEGHDAEEYEGVAAFFQYLSSPEVQASWHQDTGYLPITYSAYELSQEQGFYDENPGTDVSIKQMTLNDPTDNSRGLRLGNFVQIRDVINEELEEVWSGNKSSDEALEAAVERGNALLRQFEEDNS</sequence>
<organism evidence="9 10">
    <name type="scientific">Aquibaculum arenosum</name>
    <dbReference type="NCBI Taxonomy" id="3032591"/>
    <lineage>
        <taxon>Bacteria</taxon>
        <taxon>Pseudomonadati</taxon>
        <taxon>Pseudomonadota</taxon>
        <taxon>Alphaproteobacteria</taxon>
        <taxon>Rhodospirillales</taxon>
        <taxon>Rhodovibrionaceae</taxon>
        <taxon>Aquibaculum</taxon>
    </lineage>
</organism>
<dbReference type="CDD" id="cd14748">
    <property type="entry name" value="PBP2_UgpB"/>
    <property type="match status" value="1"/>
</dbReference>
<name>A0ABT5YKR0_9PROT</name>
<comment type="subunit">
    <text evidence="3">The complex is composed of two ATP-binding proteins (UgpC), two transmembrane proteins (UgpA and UgpE) and a solute-binding protein (UgpB).</text>
</comment>
<dbReference type="Pfam" id="PF13416">
    <property type="entry name" value="SBP_bac_8"/>
    <property type="match status" value="1"/>
</dbReference>
<comment type="caution">
    <text evidence="9">The sequence shown here is derived from an EMBL/GenBank/DDBJ whole genome shotgun (WGS) entry which is preliminary data.</text>
</comment>
<dbReference type="Gene3D" id="3.40.190.10">
    <property type="entry name" value="Periplasmic binding protein-like II"/>
    <property type="match status" value="2"/>
</dbReference>
<evidence type="ECO:0000256" key="5">
    <source>
        <dbReference type="ARBA" id="ARBA00022448"/>
    </source>
</evidence>
<accession>A0ABT5YKR0</accession>
<dbReference type="InterPro" id="IPR050490">
    <property type="entry name" value="Bact_solute-bd_prot1"/>
</dbReference>
<evidence type="ECO:0000313" key="9">
    <source>
        <dbReference type="EMBL" id="MDF2095535.1"/>
    </source>
</evidence>
<dbReference type="NCBIfam" id="NF008211">
    <property type="entry name" value="PRK10974.1"/>
    <property type="match status" value="1"/>
</dbReference>
<dbReference type="PANTHER" id="PTHR43649">
    <property type="entry name" value="ARABINOSE-BINDING PROTEIN-RELATED"/>
    <property type="match status" value="1"/>
</dbReference>
<comment type="similarity">
    <text evidence="2">Belongs to the bacterial solute-binding protein 1 family.</text>
</comment>